<organism evidence="2 3">
    <name type="scientific">Lutzomyia longipalpis</name>
    <name type="common">Sand fly</name>
    <dbReference type="NCBI Taxonomy" id="7200"/>
    <lineage>
        <taxon>Eukaryota</taxon>
        <taxon>Metazoa</taxon>
        <taxon>Ecdysozoa</taxon>
        <taxon>Arthropoda</taxon>
        <taxon>Hexapoda</taxon>
        <taxon>Insecta</taxon>
        <taxon>Pterygota</taxon>
        <taxon>Neoptera</taxon>
        <taxon>Endopterygota</taxon>
        <taxon>Diptera</taxon>
        <taxon>Nematocera</taxon>
        <taxon>Psychodoidea</taxon>
        <taxon>Psychodidae</taxon>
        <taxon>Lutzomyia</taxon>
        <taxon>Lutzomyia</taxon>
    </lineage>
</organism>
<dbReference type="EMBL" id="AJWK01019014">
    <property type="status" value="NOT_ANNOTATED_CDS"/>
    <property type="molecule type" value="Genomic_DNA"/>
</dbReference>
<dbReference type="GO" id="GO:0005634">
    <property type="term" value="C:nucleus"/>
    <property type="evidence" value="ECO:0007669"/>
    <property type="project" value="UniProtKB-SubCell"/>
</dbReference>
<name>A0A1B0CMP3_LUTLO</name>
<evidence type="ECO:0000313" key="3">
    <source>
        <dbReference type="Proteomes" id="UP000092461"/>
    </source>
</evidence>
<dbReference type="Proteomes" id="UP000092461">
    <property type="component" value="Unassembled WGS sequence"/>
</dbReference>
<sequence>MGTIIEPMDEKVLLNADKPQRVKTTTDLCGAMKEAGHDSRLIKRTQLLDLFLRHPDMSYGELAKACGTSKSKDMESFAWIPHMNSSCVSAVGWKMCGAMKEAGHDSRLIKRTQLLDLFLRHPDMSYGELAKACGTSKSCAWKVIQKFRTRHSVAHKKGAGGPKSTRDAVLERKFIHLITVPHPPYNKDTMCSEK</sequence>
<keyword evidence="3" id="KW-1185">Reference proteome</keyword>
<evidence type="ECO:0000256" key="1">
    <source>
        <dbReference type="ARBA" id="ARBA00004123"/>
    </source>
</evidence>
<comment type="subcellular location">
    <subcellularLocation>
        <location evidence="1">Nucleus</location>
    </subcellularLocation>
</comment>
<dbReference type="AlphaFoldDB" id="A0A1B0CMP3"/>
<protein>
    <submittedName>
        <fullName evidence="2">Uncharacterized protein</fullName>
    </submittedName>
</protein>
<dbReference type="InterPro" id="IPR009057">
    <property type="entry name" value="Homeodomain-like_sf"/>
</dbReference>
<proteinExistence type="predicted"/>
<dbReference type="EnsemblMetazoa" id="LLOJ005931-RA">
    <property type="protein sequence ID" value="LLOJ005931-PA"/>
    <property type="gene ID" value="LLOJ005931"/>
</dbReference>
<dbReference type="EMBL" id="AJWK01019015">
    <property type="status" value="NOT_ANNOTATED_CDS"/>
    <property type="molecule type" value="Genomic_DNA"/>
</dbReference>
<reference evidence="2" key="1">
    <citation type="submission" date="2020-05" db="UniProtKB">
        <authorList>
            <consortium name="EnsemblMetazoa"/>
        </authorList>
    </citation>
    <scope>IDENTIFICATION</scope>
    <source>
        <strain evidence="2">Jacobina</strain>
    </source>
</reference>
<evidence type="ECO:0000313" key="2">
    <source>
        <dbReference type="EnsemblMetazoa" id="LLOJ005931-PA"/>
    </source>
</evidence>
<dbReference type="VEuPathDB" id="VectorBase:LLOJ005931"/>
<accession>A0A1B0CMP3</accession>
<dbReference type="SUPFAM" id="SSF46689">
    <property type="entry name" value="Homeodomain-like"/>
    <property type="match status" value="1"/>
</dbReference>